<dbReference type="PRINTS" id="PR00813">
    <property type="entry name" value="BCTERIALGSPG"/>
</dbReference>
<reference evidence="3" key="1">
    <citation type="journal article" date="2014" name="Front. Microbiol.">
        <title>High frequency of phylogenetically diverse reductive dehalogenase-homologous genes in deep subseafloor sedimentary metagenomes.</title>
        <authorList>
            <person name="Kawai M."/>
            <person name="Futagami T."/>
            <person name="Toyoda A."/>
            <person name="Takaki Y."/>
            <person name="Nishi S."/>
            <person name="Hori S."/>
            <person name="Arai W."/>
            <person name="Tsubouchi T."/>
            <person name="Morono Y."/>
            <person name="Uchiyama I."/>
            <person name="Ito T."/>
            <person name="Fujiyama A."/>
            <person name="Inagaki F."/>
            <person name="Takami H."/>
        </authorList>
    </citation>
    <scope>NUCLEOTIDE SEQUENCE</scope>
    <source>
        <strain evidence="3">Expedition CK06-06</strain>
    </source>
</reference>
<dbReference type="GO" id="GO:0015627">
    <property type="term" value="C:type II protein secretion system complex"/>
    <property type="evidence" value="ECO:0007669"/>
    <property type="project" value="InterPro"/>
</dbReference>
<keyword evidence="1" id="KW-0488">Methylation</keyword>
<name>X0S2R5_9ZZZZ</name>
<dbReference type="PROSITE" id="PS00409">
    <property type="entry name" value="PROKAR_NTER_METHYL"/>
    <property type="match status" value="1"/>
</dbReference>
<feature type="non-terminal residue" evidence="3">
    <location>
        <position position="80"/>
    </location>
</feature>
<dbReference type="EMBL" id="BARS01002956">
    <property type="protein sequence ID" value="GAF75378.1"/>
    <property type="molecule type" value="Genomic_DNA"/>
</dbReference>
<proteinExistence type="predicted"/>
<evidence type="ECO:0000256" key="2">
    <source>
        <dbReference type="SAM" id="Phobius"/>
    </source>
</evidence>
<evidence type="ECO:0000256" key="1">
    <source>
        <dbReference type="ARBA" id="ARBA00022481"/>
    </source>
</evidence>
<dbReference type="Pfam" id="PF07963">
    <property type="entry name" value="N_methyl"/>
    <property type="match status" value="1"/>
</dbReference>
<dbReference type="PANTHER" id="PTHR30093">
    <property type="entry name" value="GENERAL SECRETION PATHWAY PROTEIN G"/>
    <property type="match status" value="1"/>
</dbReference>
<keyword evidence="2" id="KW-0472">Membrane</keyword>
<organism evidence="3">
    <name type="scientific">marine sediment metagenome</name>
    <dbReference type="NCBI Taxonomy" id="412755"/>
    <lineage>
        <taxon>unclassified sequences</taxon>
        <taxon>metagenomes</taxon>
        <taxon>ecological metagenomes</taxon>
    </lineage>
</organism>
<feature type="transmembrane region" description="Helical" evidence="2">
    <location>
        <begin position="13"/>
        <end position="31"/>
    </location>
</feature>
<comment type="caution">
    <text evidence="3">The sequence shown here is derived from an EMBL/GenBank/DDBJ whole genome shotgun (WGS) entry which is preliminary data.</text>
</comment>
<dbReference type="AlphaFoldDB" id="X0S2R5"/>
<keyword evidence="2" id="KW-1133">Transmembrane helix</keyword>
<protein>
    <recommendedName>
        <fullName evidence="4">Type II secretion system protein GspG C-terminal domain-containing protein</fullName>
    </recommendedName>
</protein>
<dbReference type="InterPro" id="IPR012902">
    <property type="entry name" value="N_methyl_site"/>
</dbReference>
<dbReference type="Gene3D" id="3.30.700.10">
    <property type="entry name" value="Glycoprotein, Type 4 Pilin"/>
    <property type="match status" value="1"/>
</dbReference>
<keyword evidence="2" id="KW-0812">Transmembrane</keyword>
<dbReference type="InterPro" id="IPR045584">
    <property type="entry name" value="Pilin-like"/>
</dbReference>
<dbReference type="InterPro" id="IPR000983">
    <property type="entry name" value="Bac_GSPG_pilin"/>
</dbReference>
<sequence>MNSNRRGFTLVELLVVIGILAVLTAFVFPAIRGAMRKGKITETKTNIMALATAIKGYYSDFNAYPDLNKDNTVAQPYVGS</sequence>
<evidence type="ECO:0000313" key="3">
    <source>
        <dbReference type="EMBL" id="GAF75378.1"/>
    </source>
</evidence>
<gene>
    <name evidence="3" type="ORF">S01H1_05681</name>
</gene>
<accession>X0S2R5</accession>
<dbReference type="SUPFAM" id="SSF54523">
    <property type="entry name" value="Pili subunits"/>
    <property type="match status" value="1"/>
</dbReference>
<evidence type="ECO:0008006" key="4">
    <source>
        <dbReference type="Google" id="ProtNLM"/>
    </source>
</evidence>
<dbReference type="NCBIfam" id="TIGR02532">
    <property type="entry name" value="IV_pilin_GFxxxE"/>
    <property type="match status" value="1"/>
</dbReference>
<dbReference type="GO" id="GO:0015628">
    <property type="term" value="P:protein secretion by the type II secretion system"/>
    <property type="evidence" value="ECO:0007669"/>
    <property type="project" value="InterPro"/>
</dbReference>